<protein>
    <submittedName>
        <fullName evidence="1">Uncharacterized protein</fullName>
    </submittedName>
</protein>
<dbReference type="Proteomes" id="UP000501690">
    <property type="component" value="Linkage Group LG4"/>
</dbReference>
<reference evidence="1 2" key="1">
    <citation type="submission" date="2019-04" db="EMBL/GenBank/DDBJ databases">
        <title>An improved genome assembly and genetic linkage map for asparagus bean, Vigna unguiculata ssp. sesquipedialis.</title>
        <authorList>
            <person name="Xia Q."/>
            <person name="Zhang R."/>
            <person name="Dong Y."/>
        </authorList>
    </citation>
    <scope>NUCLEOTIDE SEQUENCE [LARGE SCALE GENOMIC DNA]</scope>
    <source>
        <tissue evidence="1">Leaf</tissue>
    </source>
</reference>
<accession>A0A4D6LMT0</accession>
<keyword evidence="2" id="KW-1185">Reference proteome</keyword>
<evidence type="ECO:0000313" key="1">
    <source>
        <dbReference type="EMBL" id="QCD90132.1"/>
    </source>
</evidence>
<gene>
    <name evidence="1" type="ORF">DEO72_LG4g1086</name>
</gene>
<sequence>MAGEGHGNRHVRRTLEDYTSFSTPLNFSNIARPVVNAANMEMKPALIHLV</sequence>
<dbReference type="EMBL" id="CP039348">
    <property type="protein sequence ID" value="QCD90132.1"/>
    <property type="molecule type" value="Genomic_DNA"/>
</dbReference>
<organism evidence="1 2">
    <name type="scientific">Vigna unguiculata</name>
    <name type="common">Cowpea</name>
    <dbReference type="NCBI Taxonomy" id="3917"/>
    <lineage>
        <taxon>Eukaryota</taxon>
        <taxon>Viridiplantae</taxon>
        <taxon>Streptophyta</taxon>
        <taxon>Embryophyta</taxon>
        <taxon>Tracheophyta</taxon>
        <taxon>Spermatophyta</taxon>
        <taxon>Magnoliopsida</taxon>
        <taxon>eudicotyledons</taxon>
        <taxon>Gunneridae</taxon>
        <taxon>Pentapetalae</taxon>
        <taxon>rosids</taxon>
        <taxon>fabids</taxon>
        <taxon>Fabales</taxon>
        <taxon>Fabaceae</taxon>
        <taxon>Papilionoideae</taxon>
        <taxon>50 kb inversion clade</taxon>
        <taxon>NPAAA clade</taxon>
        <taxon>indigoferoid/millettioid clade</taxon>
        <taxon>Phaseoleae</taxon>
        <taxon>Vigna</taxon>
    </lineage>
</organism>
<evidence type="ECO:0000313" key="2">
    <source>
        <dbReference type="Proteomes" id="UP000501690"/>
    </source>
</evidence>
<dbReference type="AlphaFoldDB" id="A0A4D6LMT0"/>
<name>A0A4D6LMT0_VIGUN</name>
<proteinExistence type="predicted"/>